<reference evidence="1 2" key="1">
    <citation type="submission" date="2023-07" db="EMBL/GenBank/DDBJ databases">
        <title>Sorghum-associated microbial communities from plants grown in Nebraska, USA.</title>
        <authorList>
            <person name="Schachtman D."/>
        </authorList>
    </citation>
    <scope>NUCLEOTIDE SEQUENCE [LARGE SCALE GENOMIC DNA]</scope>
    <source>
        <strain evidence="1 2">DS1027</strain>
    </source>
</reference>
<dbReference type="InterPro" id="IPR036188">
    <property type="entry name" value="FAD/NAD-bd_sf"/>
</dbReference>
<dbReference type="PIRSF" id="PIRSF011396">
    <property type="entry name" value="Trp_halogenase"/>
    <property type="match status" value="1"/>
</dbReference>
<dbReference type="InterPro" id="IPR050816">
    <property type="entry name" value="Flavin-dep_Halogenase_NPB"/>
</dbReference>
<sequence length="516" mass="56700">MSGTSPRAIRSVCIVGGGSAGWLTAGLIAARHGRDLAVTLVESVSRGTIGVGEGTWPTMRNTLRKIGIAETDFMRACHASFKQGAKFARWRTGAADDFYYHPLVLPEGFPDLDLAPYWNSAAQGNGNGGPSFSDAVCFQEYLCEQGLAPKLMTSPDYAGIANYAYHLDAVKLGELLAAHCTGKLGVNHIDDEIVGVTRRDDGDIAAVIGRDSGAIAADLFVDCTGFSSRLLGEALEVPFINRSDVLFIDRALAVQLPVEEDSPIASHTISTAQKHGWIWDIGLPTRRGIGYVYSSRHAGADRAEEELAAYVGPGFAKLTSREIPIRSGHRAQFWKNNVVAVGLAAGFLEPLEASALVLIELSADYIATSMPATRQAMDFVARRFNSMTRYRWDRIIEFLKLHYVLSERSDTAFWRDNRDPATIPQDLQDQLELWRDTPPGEHDFASAHEMFPAASYQYVLYGMGFRTRPRAGQLAQRDMADDAFARTAAMKRKLGQMMPTNRALLDKLAQHRFPPL</sequence>
<dbReference type="SUPFAM" id="SSF51905">
    <property type="entry name" value="FAD/NAD(P)-binding domain"/>
    <property type="match status" value="1"/>
</dbReference>
<dbReference type="RefSeq" id="WP_309805763.1">
    <property type="nucleotide sequence ID" value="NZ_JAVDRD010000007.1"/>
</dbReference>
<evidence type="ECO:0000313" key="1">
    <source>
        <dbReference type="EMBL" id="MDR6512100.1"/>
    </source>
</evidence>
<dbReference type="InterPro" id="IPR033856">
    <property type="entry name" value="Trp_halogen"/>
</dbReference>
<proteinExistence type="predicted"/>
<accession>A0ABU1MP24</accession>
<evidence type="ECO:0000313" key="2">
    <source>
        <dbReference type="Proteomes" id="UP001184150"/>
    </source>
</evidence>
<dbReference type="Gene3D" id="3.50.50.60">
    <property type="entry name" value="FAD/NAD(P)-binding domain"/>
    <property type="match status" value="1"/>
</dbReference>
<organism evidence="1 2">
    <name type="scientific">Novosphingobium capsulatum</name>
    <dbReference type="NCBI Taxonomy" id="13688"/>
    <lineage>
        <taxon>Bacteria</taxon>
        <taxon>Pseudomonadati</taxon>
        <taxon>Pseudomonadota</taxon>
        <taxon>Alphaproteobacteria</taxon>
        <taxon>Sphingomonadales</taxon>
        <taxon>Sphingomonadaceae</taxon>
        <taxon>Novosphingobium</taxon>
    </lineage>
</organism>
<comment type="caution">
    <text evidence="1">The sequence shown here is derived from an EMBL/GenBank/DDBJ whole genome shotgun (WGS) entry which is preliminary data.</text>
</comment>
<dbReference type="PANTHER" id="PTHR43747">
    <property type="entry name" value="FAD-BINDING PROTEIN"/>
    <property type="match status" value="1"/>
</dbReference>
<dbReference type="Pfam" id="PF04820">
    <property type="entry name" value="Trp_halogenase"/>
    <property type="match status" value="1"/>
</dbReference>
<dbReference type="EMBL" id="JAVDRD010000007">
    <property type="protein sequence ID" value="MDR6512100.1"/>
    <property type="molecule type" value="Genomic_DNA"/>
</dbReference>
<dbReference type="InterPro" id="IPR006905">
    <property type="entry name" value="Flavin_halogenase"/>
</dbReference>
<protein>
    <submittedName>
        <fullName evidence="1">2-polyprenyl-6-methoxyphenol hydroxylase-like FAD-dependent oxidoreductase</fullName>
    </submittedName>
</protein>
<keyword evidence="2" id="KW-1185">Reference proteome</keyword>
<gene>
    <name evidence="1" type="ORF">J2792_002983</name>
</gene>
<dbReference type="Proteomes" id="UP001184150">
    <property type="component" value="Unassembled WGS sequence"/>
</dbReference>
<name>A0ABU1MP24_9SPHN</name>
<dbReference type="PANTHER" id="PTHR43747:SF4">
    <property type="entry name" value="FLAVIN-DEPENDENT TRYPTOPHAN HALOGENASE"/>
    <property type="match status" value="1"/>
</dbReference>